<dbReference type="Proteomes" id="UP001551695">
    <property type="component" value="Unassembled WGS sequence"/>
</dbReference>
<reference evidence="1 2" key="1">
    <citation type="submission" date="2024-06" db="EMBL/GenBank/DDBJ databases">
        <title>The Natural Products Discovery Center: Release of the First 8490 Sequenced Strains for Exploring Actinobacteria Biosynthetic Diversity.</title>
        <authorList>
            <person name="Kalkreuter E."/>
            <person name="Kautsar S.A."/>
            <person name="Yang D."/>
            <person name="Bader C.D."/>
            <person name="Teijaro C.N."/>
            <person name="Fluegel L."/>
            <person name="Davis C.M."/>
            <person name="Simpson J.R."/>
            <person name="Lauterbach L."/>
            <person name="Steele A.D."/>
            <person name="Gui C."/>
            <person name="Meng S."/>
            <person name="Li G."/>
            <person name="Viehrig K."/>
            <person name="Ye F."/>
            <person name="Su P."/>
            <person name="Kiefer A.F."/>
            <person name="Nichols A."/>
            <person name="Cepeda A.J."/>
            <person name="Yan W."/>
            <person name="Fan B."/>
            <person name="Jiang Y."/>
            <person name="Adhikari A."/>
            <person name="Zheng C.-J."/>
            <person name="Schuster L."/>
            <person name="Cowan T.M."/>
            <person name="Smanski M.J."/>
            <person name="Chevrette M.G."/>
            <person name="De Carvalho L.P.S."/>
            <person name="Shen B."/>
        </authorList>
    </citation>
    <scope>NUCLEOTIDE SEQUENCE [LARGE SCALE GENOMIC DNA]</scope>
    <source>
        <strain evidence="1 2">NPDC050403</strain>
    </source>
</reference>
<name>A0ABV3FZI3_9NOCA</name>
<dbReference type="InterPro" id="IPR010985">
    <property type="entry name" value="Ribbon_hlx_hlx"/>
</dbReference>
<protein>
    <recommendedName>
        <fullName evidence="3">Toxin-antitoxin system HicB family antitoxin</fullName>
    </recommendedName>
</protein>
<dbReference type="SUPFAM" id="SSF47598">
    <property type="entry name" value="Ribbon-helix-helix"/>
    <property type="match status" value="1"/>
</dbReference>
<evidence type="ECO:0000313" key="1">
    <source>
        <dbReference type="EMBL" id="MEV0710630.1"/>
    </source>
</evidence>
<dbReference type="Gene3D" id="1.10.1220.10">
    <property type="entry name" value="Met repressor-like"/>
    <property type="match status" value="1"/>
</dbReference>
<comment type="caution">
    <text evidence="1">The sequence shown here is derived from an EMBL/GenBank/DDBJ whole genome shotgun (WGS) entry which is preliminary data.</text>
</comment>
<keyword evidence="2" id="KW-1185">Reference proteome</keyword>
<dbReference type="InterPro" id="IPR013321">
    <property type="entry name" value="Arc_rbn_hlx_hlx"/>
</dbReference>
<gene>
    <name evidence="1" type="ORF">AB0I48_23990</name>
</gene>
<evidence type="ECO:0000313" key="2">
    <source>
        <dbReference type="Proteomes" id="UP001551695"/>
    </source>
</evidence>
<dbReference type="EMBL" id="JBFAKC010000011">
    <property type="protein sequence ID" value="MEV0710630.1"/>
    <property type="molecule type" value="Genomic_DNA"/>
</dbReference>
<evidence type="ECO:0008006" key="3">
    <source>
        <dbReference type="Google" id="ProtNLM"/>
    </source>
</evidence>
<dbReference type="RefSeq" id="WP_198654649.1">
    <property type="nucleotide sequence ID" value="NZ_JBEXKW010000069.1"/>
</dbReference>
<accession>A0ABV3FZI3</accession>
<proteinExistence type="predicted"/>
<sequence length="58" mass="6557">MVERKKLLLRLDPAVHEAMAKWAADDLRSINAQIEFALRLALEQAGRAPRRRGDDTAT</sequence>
<organism evidence="1 2">
    <name type="scientific">Nocardia aurea</name>
    <dbReference type="NCBI Taxonomy" id="2144174"/>
    <lineage>
        <taxon>Bacteria</taxon>
        <taxon>Bacillati</taxon>
        <taxon>Actinomycetota</taxon>
        <taxon>Actinomycetes</taxon>
        <taxon>Mycobacteriales</taxon>
        <taxon>Nocardiaceae</taxon>
        <taxon>Nocardia</taxon>
    </lineage>
</organism>